<keyword evidence="1" id="KW-0732">Signal</keyword>
<evidence type="ECO:0000256" key="1">
    <source>
        <dbReference type="SAM" id="SignalP"/>
    </source>
</evidence>
<evidence type="ECO:0008006" key="4">
    <source>
        <dbReference type="Google" id="ProtNLM"/>
    </source>
</evidence>
<feature type="signal peptide" evidence="1">
    <location>
        <begin position="1"/>
        <end position="31"/>
    </location>
</feature>
<gene>
    <name evidence="2" type="ORF">GPY61_21250</name>
</gene>
<dbReference type="AlphaFoldDB" id="A0A7X3K9X8"/>
<dbReference type="RefSeq" id="WP_160409920.1">
    <property type="nucleotide sequence ID" value="NZ_WSES01000006.1"/>
</dbReference>
<evidence type="ECO:0000313" key="2">
    <source>
        <dbReference type="EMBL" id="MVW62461.1"/>
    </source>
</evidence>
<feature type="chain" id="PRO_5031213307" description="DUF2282 domain-containing protein" evidence="1">
    <location>
        <begin position="32"/>
        <end position="91"/>
    </location>
</feature>
<organism evidence="2 3">
    <name type="scientific">Massilia cellulosiltytica</name>
    <dbReference type="NCBI Taxonomy" id="2683234"/>
    <lineage>
        <taxon>Bacteria</taxon>
        <taxon>Pseudomonadati</taxon>
        <taxon>Pseudomonadota</taxon>
        <taxon>Betaproteobacteria</taxon>
        <taxon>Burkholderiales</taxon>
        <taxon>Oxalobacteraceae</taxon>
        <taxon>Telluria group</taxon>
        <taxon>Massilia</taxon>
    </lineage>
</organism>
<keyword evidence="3" id="KW-1185">Reference proteome</keyword>
<dbReference type="EMBL" id="WSES01000006">
    <property type="protein sequence ID" value="MVW62461.1"/>
    <property type="molecule type" value="Genomic_DNA"/>
</dbReference>
<protein>
    <recommendedName>
        <fullName evidence="4">DUF2282 domain-containing protein</fullName>
    </recommendedName>
</protein>
<name>A0A7X3K9X8_9BURK</name>
<reference evidence="2 3" key="1">
    <citation type="submission" date="2019-12" db="EMBL/GenBank/DDBJ databases">
        <authorList>
            <person name="Li C."/>
            <person name="Zhao J."/>
        </authorList>
    </citation>
    <scope>NUCLEOTIDE SEQUENCE [LARGE SCALE GENOMIC DNA]</scope>
    <source>
        <strain evidence="2 3">NEAU-DD11</strain>
    </source>
</reference>
<evidence type="ECO:0000313" key="3">
    <source>
        <dbReference type="Proteomes" id="UP000443353"/>
    </source>
</evidence>
<proteinExistence type="predicted"/>
<comment type="caution">
    <text evidence="2">The sequence shown here is derived from an EMBL/GenBank/DDBJ whole genome shotgun (WGS) entry which is preliminary data.</text>
</comment>
<sequence length="91" mass="9258">MKAQRTNRIGLAGAAALLAIATLGIANPSHAADNGKEQPGRCYGVNGCKGESLCATAKNDCKGLNQCKGQGVIVKTPTECKALGGTLTEKE</sequence>
<dbReference type="Proteomes" id="UP000443353">
    <property type="component" value="Unassembled WGS sequence"/>
</dbReference>
<accession>A0A7X3K9X8</accession>